<evidence type="ECO:0000256" key="1">
    <source>
        <dbReference type="ARBA" id="ARBA00022741"/>
    </source>
</evidence>
<reference evidence="5 6" key="1">
    <citation type="submission" date="2016-10" db="EMBL/GenBank/DDBJ databases">
        <authorList>
            <person name="de Groot N.N."/>
        </authorList>
    </citation>
    <scope>NUCLEOTIDE SEQUENCE [LARGE SCALE GENOMIC DNA]</scope>
    <source>
        <strain evidence="5 6">DSM 9236</strain>
    </source>
</reference>
<keyword evidence="1" id="KW-0547">Nucleotide-binding</keyword>
<keyword evidence="6" id="KW-1185">Reference proteome</keyword>
<evidence type="ECO:0000256" key="2">
    <source>
        <dbReference type="ARBA" id="ARBA00022801"/>
    </source>
</evidence>
<dbReference type="PANTHER" id="PTHR35372">
    <property type="entry name" value="ATP BINDING PROTEIN-RELATED"/>
    <property type="match status" value="1"/>
</dbReference>
<evidence type="ECO:0000256" key="3">
    <source>
        <dbReference type="ARBA" id="ARBA00022840"/>
    </source>
</evidence>
<dbReference type="PROSITE" id="PS51206">
    <property type="entry name" value="SF3_HELICASE_1"/>
    <property type="match status" value="1"/>
</dbReference>
<feature type="domain" description="SF3 helicase" evidence="4">
    <location>
        <begin position="223"/>
        <end position="387"/>
    </location>
</feature>
<dbReference type="STRING" id="1123323.SAMN05216245_101131"/>
<dbReference type="InterPro" id="IPR014818">
    <property type="entry name" value="Phage/plasmid_primase_P4_C"/>
</dbReference>
<dbReference type="Proteomes" id="UP000198896">
    <property type="component" value="Unassembled WGS sequence"/>
</dbReference>
<dbReference type="InterPro" id="IPR051620">
    <property type="entry name" value="ORF904-like_C"/>
</dbReference>
<gene>
    <name evidence="5" type="ORF">SAMN05216245_101131</name>
</gene>
<dbReference type="GO" id="GO:0016787">
    <property type="term" value="F:hydrolase activity"/>
    <property type="evidence" value="ECO:0007669"/>
    <property type="project" value="UniProtKB-KW"/>
</dbReference>
<name>A0A1I1X9P6_9FIRM</name>
<dbReference type="InterPro" id="IPR014015">
    <property type="entry name" value="Helicase_SF3_DNA-vir"/>
</dbReference>
<dbReference type="GO" id="GO:0005524">
    <property type="term" value="F:ATP binding"/>
    <property type="evidence" value="ECO:0007669"/>
    <property type="project" value="UniProtKB-KW"/>
</dbReference>
<dbReference type="Pfam" id="PF19263">
    <property type="entry name" value="DUF5906"/>
    <property type="match status" value="1"/>
</dbReference>
<dbReference type="RefSeq" id="WP_093912337.1">
    <property type="nucleotide sequence ID" value="NZ_FONL01000001.1"/>
</dbReference>
<evidence type="ECO:0000313" key="5">
    <source>
        <dbReference type="EMBL" id="SFE04104.1"/>
    </source>
</evidence>
<protein>
    <submittedName>
        <fullName evidence="5">Putative DNA primase/helicase</fullName>
    </submittedName>
</protein>
<organism evidence="5 6">
    <name type="scientific">Succiniclasticum ruminis DSM 9236</name>
    <dbReference type="NCBI Taxonomy" id="1123323"/>
    <lineage>
        <taxon>Bacteria</taxon>
        <taxon>Bacillati</taxon>
        <taxon>Bacillota</taxon>
        <taxon>Negativicutes</taxon>
        <taxon>Acidaminococcales</taxon>
        <taxon>Acidaminococcaceae</taxon>
        <taxon>Succiniclasticum</taxon>
    </lineage>
</organism>
<dbReference type="NCBIfam" id="TIGR01613">
    <property type="entry name" value="primase_Cterm"/>
    <property type="match status" value="1"/>
</dbReference>
<dbReference type="GO" id="GO:0004386">
    <property type="term" value="F:helicase activity"/>
    <property type="evidence" value="ECO:0007669"/>
    <property type="project" value="UniProtKB-KW"/>
</dbReference>
<accession>A0A1I1X9P6</accession>
<keyword evidence="3" id="KW-0067">ATP-binding</keyword>
<proteinExistence type="predicted"/>
<dbReference type="Gene3D" id="3.40.50.300">
    <property type="entry name" value="P-loop containing nucleotide triphosphate hydrolases"/>
    <property type="match status" value="1"/>
</dbReference>
<dbReference type="InterPro" id="IPR006500">
    <property type="entry name" value="Helicase_put_C_phage/plasmid"/>
</dbReference>
<keyword evidence="5" id="KW-0347">Helicase</keyword>
<dbReference type="SUPFAM" id="SSF52540">
    <property type="entry name" value="P-loop containing nucleoside triphosphate hydrolases"/>
    <property type="match status" value="1"/>
</dbReference>
<dbReference type="EMBL" id="FONL01000001">
    <property type="protein sequence ID" value="SFE04104.1"/>
    <property type="molecule type" value="Genomic_DNA"/>
</dbReference>
<dbReference type="OrthoDB" id="9763644at2"/>
<dbReference type="InterPro" id="IPR027417">
    <property type="entry name" value="P-loop_NTPase"/>
</dbReference>
<dbReference type="AlphaFoldDB" id="A0A1I1X9P6"/>
<dbReference type="Pfam" id="PF08706">
    <property type="entry name" value="D5_N"/>
    <property type="match status" value="1"/>
</dbReference>
<dbReference type="InterPro" id="IPR045455">
    <property type="entry name" value="NrS-1_pol-like_helicase"/>
</dbReference>
<evidence type="ECO:0000313" key="6">
    <source>
        <dbReference type="Proteomes" id="UP000198896"/>
    </source>
</evidence>
<sequence length="503" mass="56742">MNQTQIKHLMNLPCTNPGNAERLHALIGGDWKFVPQINRWMHWNGQRWQEETGAALRNASVNACRQLASAIRSLPQTLDPTEQKHRAYVLDWLRKSESLHSFKDTVNYWQGSNATDFAAFDANPFLLNVQNGTMNLATGTLQPFDKNDLLTKICAASYEENAVTNESFSDFSEEKPVAIEETKDTISPEKNSCFENRTQETTQNDSSQNLWLQTVSTILPDPAVRRWMQKFMGYCLTGSTEEEKFVIACGPGGSGKGTFFETIAAAISDYKSTLSIDTLLANACVTDGQRPTPEFAKLPGKRYVLSSESNANRRLDEAKVKLLTGGDTLTARHLNAEPFEFRPAFKLILQTNHLPAIADAMDKGIRRRLVIVPFTAQIKNRDTRLKQKLLQPENLNACLAWCVEGAKLWFAEGLDNDVPDEVAKAAASYYEESDLLQQWLDERTEPSLGFLKFSRALEDFNNWLSKNGSHGWQRKSFTEAMHLHGKMKIRRATGFGYDNLCLR</sequence>
<dbReference type="SMART" id="SM00885">
    <property type="entry name" value="D5_N"/>
    <property type="match status" value="1"/>
</dbReference>
<keyword evidence="2" id="KW-0378">Hydrolase</keyword>
<dbReference type="PANTHER" id="PTHR35372:SF2">
    <property type="entry name" value="SF3 HELICASE DOMAIN-CONTAINING PROTEIN"/>
    <property type="match status" value="1"/>
</dbReference>
<evidence type="ECO:0000259" key="4">
    <source>
        <dbReference type="PROSITE" id="PS51206"/>
    </source>
</evidence>